<dbReference type="InterPro" id="IPR001920">
    <property type="entry name" value="Asp/Glu_race"/>
</dbReference>
<comment type="caution">
    <text evidence="2">The sequence shown here is derived from an EMBL/GenBank/DDBJ whole genome shotgun (WGS) entry which is preliminary data.</text>
</comment>
<dbReference type="Pfam" id="PF01177">
    <property type="entry name" value="Asp_Glu_race"/>
    <property type="match status" value="1"/>
</dbReference>
<evidence type="ECO:0008006" key="3">
    <source>
        <dbReference type="Google" id="ProtNLM"/>
    </source>
</evidence>
<dbReference type="InterPro" id="IPR052186">
    <property type="entry name" value="Hydantoin_racemase-like"/>
</dbReference>
<gene>
    <name evidence="2" type="ORF">S01H1_80461</name>
</gene>
<dbReference type="PANTHER" id="PTHR28047">
    <property type="entry name" value="PROTEIN DCG1"/>
    <property type="match status" value="1"/>
</dbReference>
<dbReference type="EMBL" id="BARS01054336">
    <property type="protein sequence ID" value="GAG47865.1"/>
    <property type="molecule type" value="Genomic_DNA"/>
</dbReference>
<evidence type="ECO:0000256" key="1">
    <source>
        <dbReference type="ARBA" id="ARBA00038414"/>
    </source>
</evidence>
<evidence type="ECO:0000313" key="2">
    <source>
        <dbReference type="EMBL" id="GAG47865.1"/>
    </source>
</evidence>
<dbReference type="GO" id="GO:0047661">
    <property type="term" value="F:amino-acid racemase activity"/>
    <property type="evidence" value="ECO:0007669"/>
    <property type="project" value="InterPro"/>
</dbReference>
<proteinExistence type="inferred from homology"/>
<protein>
    <recommendedName>
        <fullName evidence="3">Hydantoin racemase</fullName>
    </recommendedName>
</protein>
<dbReference type="InterPro" id="IPR015942">
    <property type="entry name" value="Asp/Glu/hydantoin_racemase"/>
</dbReference>
<organism evidence="2">
    <name type="scientific">marine sediment metagenome</name>
    <dbReference type="NCBI Taxonomy" id="412755"/>
    <lineage>
        <taxon>unclassified sequences</taxon>
        <taxon>metagenomes</taxon>
        <taxon>ecological metagenomes</taxon>
    </lineage>
</organism>
<comment type="similarity">
    <text evidence="1">Belongs to the HyuE racemase family.</text>
</comment>
<dbReference type="PANTHER" id="PTHR28047:SF5">
    <property type="entry name" value="PROTEIN DCG1"/>
    <property type="match status" value="1"/>
</dbReference>
<dbReference type="InterPro" id="IPR053714">
    <property type="entry name" value="Iso_Racemase_Enz_sf"/>
</dbReference>
<feature type="non-terminal residue" evidence="2">
    <location>
        <position position="219"/>
    </location>
</feature>
<sequence length="219" mass="23947">SFVELHTPPGCEIGNFTPRHGTYSVESITDEAYNAPFILEQVVKANKDGYDVIVIDCACDPVLEAAREVSTIPVVGPRNAALHLALTLGTRFGVVTVQGQSLIRCMKHGIRKEGLEPFSAGVRYLKMPVLDIAKKSEQAQKEILVESRDLIQNHGADVIVLGCTGLSHEVDLKPIMEELQVPIIDPWIVAIKTGFMLVESGLSHSKVAYPLPPKKKINE</sequence>
<reference evidence="2" key="1">
    <citation type="journal article" date="2014" name="Front. Microbiol.">
        <title>High frequency of phylogenetically diverse reductive dehalogenase-homologous genes in deep subseafloor sedimentary metagenomes.</title>
        <authorList>
            <person name="Kawai M."/>
            <person name="Futagami T."/>
            <person name="Toyoda A."/>
            <person name="Takaki Y."/>
            <person name="Nishi S."/>
            <person name="Hori S."/>
            <person name="Arai W."/>
            <person name="Tsubouchi T."/>
            <person name="Morono Y."/>
            <person name="Uchiyama I."/>
            <person name="Ito T."/>
            <person name="Fujiyama A."/>
            <person name="Inagaki F."/>
            <person name="Takami H."/>
        </authorList>
    </citation>
    <scope>NUCLEOTIDE SEQUENCE</scope>
    <source>
        <strain evidence="2">Expedition CK06-06</strain>
    </source>
</reference>
<feature type="non-terminal residue" evidence="2">
    <location>
        <position position="1"/>
    </location>
</feature>
<name>X0XWX5_9ZZZZ</name>
<dbReference type="SUPFAM" id="SSF53681">
    <property type="entry name" value="Aspartate/glutamate racemase"/>
    <property type="match status" value="1"/>
</dbReference>
<accession>X0XWX5</accession>
<dbReference type="AlphaFoldDB" id="X0XWX5"/>
<dbReference type="Gene3D" id="3.40.50.12500">
    <property type="match status" value="1"/>
</dbReference>